<dbReference type="EMBL" id="JBFAKC010000014">
    <property type="protein sequence ID" value="MEV0711314.1"/>
    <property type="molecule type" value="Genomic_DNA"/>
</dbReference>
<accession>A0ABV3G0V2</accession>
<reference evidence="1 2" key="1">
    <citation type="submission" date="2024-06" db="EMBL/GenBank/DDBJ databases">
        <title>The Natural Products Discovery Center: Release of the First 8490 Sequenced Strains for Exploring Actinobacteria Biosynthetic Diversity.</title>
        <authorList>
            <person name="Kalkreuter E."/>
            <person name="Kautsar S.A."/>
            <person name="Yang D."/>
            <person name="Bader C.D."/>
            <person name="Teijaro C.N."/>
            <person name="Fluegel L."/>
            <person name="Davis C.M."/>
            <person name="Simpson J.R."/>
            <person name="Lauterbach L."/>
            <person name="Steele A.D."/>
            <person name="Gui C."/>
            <person name="Meng S."/>
            <person name="Li G."/>
            <person name="Viehrig K."/>
            <person name="Ye F."/>
            <person name="Su P."/>
            <person name="Kiefer A.F."/>
            <person name="Nichols A."/>
            <person name="Cepeda A.J."/>
            <person name="Yan W."/>
            <person name="Fan B."/>
            <person name="Jiang Y."/>
            <person name="Adhikari A."/>
            <person name="Zheng C.-J."/>
            <person name="Schuster L."/>
            <person name="Cowan T.M."/>
            <person name="Smanski M.J."/>
            <person name="Chevrette M.G."/>
            <person name="De Carvalho L.P.S."/>
            <person name="Shen B."/>
        </authorList>
    </citation>
    <scope>NUCLEOTIDE SEQUENCE [LARGE SCALE GENOMIC DNA]</scope>
    <source>
        <strain evidence="1 2">NPDC050403</strain>
    </source>
</reference>
<organism evidence="1 2">
    <name type="scientific">Nocardia aurea</name>
    <dbReference type="NCBI Taxonomy" id="2144174"/>
    <lineage>
        <taxon>Bacteria</taxon>
        <taxon>Bacillati</taxon>
        <taxon>Actinomycetota</taxon>
        <taxon>Actinomycetes</taxon>
        <taxon>Mycobacteriales</taxon>
        <taxon>Nocardiaceae</taxon>
        <taxon>Nocardia</taxon>
    </lineage>
</organism>
<evidence type="ECO:0008006" key="3">
    <source>
        <dbReference type="Google" id="ProtNLM"/>
    </source>
</evidence>
<dbReference type="RefSeq" id="WP_355088731.1">
    <property type="nucleotide sequence ID" value="NZ_JBEXKW010000047.1"/>
</dbReference>
<name>A0ABV3G0V2_9NOCA</name>
<protein>
    <recommendedName>
        <fullName evidence="3">Cold-shock protein</fullName>
    </recommendedName>
</protein>
<gene>
    <name evidence="1" type="ORF">AB0I48_27490</name>
</gene>
<proteinExistence type="predicted"/>
<dbReference type="Proteomes" id="UP001551695">
    <property type="component" value="Unassembled WGS sequence"/>
</dbReference>
<sequence>MWAVVDKWYAGEYEGFGVLITEDCEEIIARDAVVESDIPLKAGDRVHIDFIAGPDGAPTIKLVKVQ</sequence>
<keyword evidence="2" id="KW-1185">Reference proteome</keyword>
<evidence type="ECO:0000313" key="2">
    <source>
        <dbReference type="Proteomes" id="UP001551695"/>
    </source>
</evidence>
<comment type="caution">
    <text evidence="1">The sequence shown here is derived from an EMBL/GenBank/DDBJ whole genome shotgun (WGS) entry which is preliminary data.</text>
</comment>
<evidence type="ECO:0000313" key="1">
    <source>
        <dbReference type="EMBL" id="MEV0711314.1"/>
    </source>
</evidence>